<keyword evidence="1 6" id="KW-0698">rRNA processing</keyword>
<evidence type="ECO:0000313" key="8">
    <source>
        <dbReference type="Proteomes" id="UP000182769"/>
    </source>
</evidence>
<evidence type="ECO:0000256" key="1">
    <source>
        <dbReference type="ARBA" id="ARBA00022552"/>
    </source>
</evidence>
<dbReference type="OrthoDB" id="9791274at2"/>
<dbReference type="InterPro" id="IPR029063">
    <property type="entry name" value="SAM-dependent_MTases_sf"/>
</dbReference>
<dbReference type="HAMAP" id="MF_00934">
    <property type="entry name" value="23SrRNA_methyltr_J"/>
    <property type="match status" value="1"/>
</dbReference>
<dbReference type="EMBL" id="CYHG01000012">
    <property type="protein sequence ID" value="CUB05732.1"/>
    <property type="molecule type" value="Genomic_DNA"/>
</dbReference>
<comment type="subunit">
    <text evidence="6">Monomer.</text>
</comment>
<dbReference type="SUPFAM" id="SSF53335">
    <property type="entry name" value="S-adenosyl-L-methionine-dependent methyltransferases"/>
    <property type="match status" value="1"/>
</dbReference>
<keyword evidence="2 6" id="KW-0489">Methyltransferase</keyword>
<evidence type="ECO:0000256" key="2">
    <source>
        <dbReference type="ARBA" id="ARBA00022603"/>
    </source>
</evidence>
<evidence type="ECO:0000256" key="4">
    <source>
        <dbReference type="ARBA" id="ARBA00022691"/>
    </source>
</evidence>
<evidence type="ECO:0000313" key="7">
    <source>
        <dbReference type="EMBL" id="CUB05732.1"/>
    </source>
</evidence>
<organism evidence="7 8">
    <name type="scientific">Marinomonas fungiae</name>
    <dbReference type="NCBI Taxonomy" id="1137284"/>
    <lineage>
        <taxon>Bacteria</taxon>
        <taxon>Pseudomonadati</taxon>
        <taxon>Pseudomonadota</taxon>
        <taxon>Gammaproteobacteria</taxon>
        <taxon>Oceanospirillales</taxon>
        <taxon>Oceanospirillaceae</taxon>
        <taxon>Marinomonas</taxon>
    </lineage>
</organism>
<dbReference type="GO" id="GO:0005829">
    <property type="term" value="C:cytosol"/>
    <property type="evidence" value="ECO:0007669"/>
    <property type="project" value="TreeGrafter"/>
</dbReference>
<dbReference type="RefSeq" id="WP_055464191.1">
    <property type="nucleotide sequence ID" value="NZ_CYHG01000012.1"/>
</dbReference>
<name>A0A0K6IQZ7_9GAMM</name>
<dbReference type="FunFam" id="3.40.50.150:FF:000037">
    <property type="entry name" value="Ribosomal RNA large subunit methyltransferase J"/>
    <property type="match status" value="1"/>
</dbReference>
<keyword evidence="5 6" id="KW-0694">RNA-binding</keyword>
<evidence type="ECO:0000256" key="6">
    <source>
        <dbReference type="HAMAP-Rule" id="MF_00934"/>
    </source>
</evidence>
<keyword evidence="8" id="KW-1185">Reference proteome</keyword>
<dbReference type="Proteomes" id="UP000182769">
    <property type="component" value="Unassembled WGS sequence"/>
</dbReference>
<accession>A0A0K6IQZ7</accession>
<dbReference type="GO" id="GO:0070475">
    <property type="term" value="P:rRNA base methylation"/>
    <property type="evidence" value="ECO:0007669"/>
    <property type="project" value="UniProtKB-UniRule"/>
</dbReference>
<dbReference type="Gene3D" id="3.40.50.150">
    <property type="entry name" value="Vaccinia Virus protein VP39"/>
    <property type="match status" value="1"/>
</dbReference>
<feature type="binding site" evidence="6">
    <location>
        <begin position="143"/>
        <end position="144"/>
    </location>
    <ligand>
        <name>S-adenosyl-L-methionine</name>
        <dbReference type="ChEBI" id="CHEBI:59789"/>
    </ligand>
</feature>
<dbReference type="Pfam" id="PF04378">
    <property type="entry name" value="RsmJ"/>
    <property type="match status" value="1"/>
</dbReference>
<dbReference type="PANTHER" id="PTHR37426:SF1">
    <property type="entry name" value="RIBOSOMAL RNA LARGE SUBUNIT METHYLTRANSFERASE J"/>
    <property type="match status" value="1"/>
</dbReference>
<dbReference type="STRING" id="1137284.GCA_001418205_03158"/>
<dbReference type="AlphaFoldDB" id="A0A0K6IQZ7"/>
<feature type="binding site" evidence="6">
    <location>
        <position position="19"/>
    </location>
    <ligand>
        <name>S-adenosyl-L-methionine</name>
        <dbReference type="ChEBI" id="CHEBI:59789"/>
    </ligand>
</feature>
<proteinExistence type="inferred from homology"/>
<keyword evidence="4 6" id="KW-0949">S-adenosyl-L-methionine</keyword>
<gene>
    <name evidence="6" type="primary">rlmJ</name>
    <name evidence="7" type="ORF">Ga0061065_11298</name>
</gene>
<feature type="binding site" evidence="6">
    <location>
        <position position="164"/>
    </location>
    <ligand>
        <name>S-adenosyl-L-methionine</name>
        <dbReference type="ChEBI" id="CHEBI:59789"/>
    </ligand>
</feature>
<dbReference type="EC" id="2.1.1.266" evidence="6"/>
<feature type="binding site" evidence="6">
    <location>
        <position position="42"/>
    </location>
    <ligand>
        <name>S-adenosyl-L-methionine</name>
        <dbReference type="ChEBI" id="CHEBI:59789"/>
    </ligand>
</feature>
<comment type="function">
    <text evidence="6">Specifically methylates the adenine in position 2030 of 23S rRNA.</text>
</comment>
<comment type="catalytic activity">
    <reaction evidence="6">
        <text>adenosine(2030) in 23S rRNA + S-adenosyl-L-methionine = N(6)-methyladenosine(2030) in 23S rRNA + S-adenosyl-L-homocysteine + H(+)</text>
        <dbReference type="Rhea" id="RHEA:43736"/>
        <dbReference type="Rhea" id="RHEA-COMP:10668"/>
        <dbReference type="Rhea" id="RHEA-COMP:10669"/>
        <dbReference type="ChEBI" id="CHEBI:15378"/>
        <dbReference type="ChEBI" id="CHEBI:57856"/>
        <dbReference type="ChEBI" id="CHEBI:59789"/>
        <dbReference type="ChEBI" id="CHEBI:74411"/>
        <dbReference type="ChEBI" id="CHEBI:74449"/>
        <dbReference type="EC" id="2.1.1.266"/>
    </reaction>
</comment>
<evidence type="ECO:0000256" key="3">
    <source>
        <dbReference type="ARBA" id="ARBA00022679"/>
    </source>
</evidence>
<dbReference type="PANTHER" id="PTHR37426">
    <property type="entry name" value="RIBOSOMAL RNA LARGE SUBUNIT METHYLTRANSFERASE J"/>
    <property type="match status" value="1"/>
</dbReference>
<feature type="site" description="Interaction with substrate rRNA" evidence="6">
    <location>
        <position position="4"/>
    </location>
</feature>
<dbReference type="GO" id="GO:0036307">
    <property type="term" value="F:23S rRNA (adenine(2030)-N(6))-methyltransferase activity"/>
    <property type="evidence" value="ECO:0007669"/>
    <property type="project" value="UniProtKB-UniRule"/>
</dbReference>
<evidence type="ECO:0000256" key="5">
    <source>
        <dbReference type="ARBA" id="ARBA00022884"/>
    </source>
</evidence>
<dbReference type="GO" id="GO:0003723">
    <property type="term" value="F:RNA binding"/>
    <property type="evidence" value="ECO:0007669"/>
    <property type="project" value="UniProtKB-UniRule"/>
</dbReference>
<comment type="similarity">
    <text evidence="6">Belongs to the RlmJ family.</text>
</comment>
<feature type="binding site" evidence="6">
    <location>
        <position position="118"/>
    </location>
    <ligand>
        <name>S-adenosyl-L-methionine</name>
        <dbReference type="ChEBI" id="CHEBI:59789"/>
    </ligand>
</feature>
<feature type="active site" description="Proton acceptor" evidence="6">
    <location>
        <position position="164"/>
    </location>
</feature>
<reference evidence="8" key="1">
    <citation type="submission" date="2015-08" db="EMBL/GenBank/DDBJ databases">
        <authorList>
            <person name="Varghese N."/>
        </authorList>
    </citation>
    <scope>NUCLEOTIDE SEQUENCE [LARGE SCALE GENOMIC DNA]</scope>
    <source>
        <strain evidence="8">JCM 18476</strain>
    </source>
</reference>
<dbReference type="InterPro" id="IPR007473">
    <property type="entry name" value="RlmJ"/>
</dbReference>
<sequence length="280" mass="31971">MLSYRHIYHAGNHADILKHLVASQICRHLTKKEAPFFYLDTHAGIGLYELDSDQAQLNQEYDTGISLLMERNDLPEPLEAFVEIVKELNPDGKLNVYPGSPMVVNHYLRQKDKMHLCELHPNDYPLLASLFPKKRVANVVKDDGFLAVKAMLPPPQKRGFVLMDPPYEVKNDYKTVVKALAEGYTRFSQGSYAIWYPVLNRRQADDLINAVAATKIRNTLLLELNIRGTETKRGMAGSGMIVVNPPWTLEKEAQEFLPFLRDALAEDQDAHFQLRWITPE</sequence>
<keyword evidence="3 6" id="KW-0808">Transferase</keyword>
<feature type="binding site" evidence="6">
    <location>
        <position position="100"/>
    </location>
    <ligand>
        <name>S-adenosyl-L-methionine</name>
        <dbReference type="ChEBI" id="CHEBI:59789"/>
    </ligand>
</feature>
<protein>
    <recommendedName>
        <fullName evidence="6">Ribosomal RNA large subunit methyltransferase J</fullName>
        <ecNumber evidence="6">2.1.1.266</ecNumber>
    </recommendedName>
    <alternativeName>
        <fullName evidence="6">23S rRNA (adenine(2030)-N6)-methyltransferase</fullName>
    </alternativeName>
    <alternativeName>
        <fullName evidence="6">23S rRNA m6A2030 methyltransferase</fullName>
    </alternativeName>
</protein>